<evidence type="ECO:0000256" key="5">
    <source>
        <dbReference type="SAM" id="MobiDB-lite"/>
    </source>
</evidence>
<evidence type="ECO:0000259" key="6">
    <source>
        <dbReference type="PROSITE" id="PS50011"/>
    </source>
</evidence>
<comment type="similarity">
    <text evidence="1">Belongs to the carbohydrate kinase PfkB family.</text>
</comment>
<feature type="region of interest" description="Disordered" evidence="5">
    <location>
        <begin position="1008"/>
        <end position="1040"/>
    </location>
</feature>
<dbReference type="SMART" id="SM00248">
    <property type="entry name" value="ANK"/>
    <property type="match status" value="2"/>
</dbReference>
<dbReference type="InterPro" id="IPR002173">
    <property type="entry name" value="Carboh/pur_kinase_PfkB_CS"/>
</dbReference>
<keyword evidence="8" id="KW-1185">Reference proteome</keyword>
<keyword evidence="2" id="KW-0808">Transferase</keyword>
<dbReference type="SUPFAM" id="SSF56112">
    <property type="entry name" value="Protein kinase-like (PK-like)"/>
    <property type="match status" value="1"/>
</dbReference>
<dbReference type="Pfam" id="PF00069">
    <property type="entry name" value="Pkinase"/>
    <property type="match status" value="1"/>
</dbReference>
<comment type="caution">
    <text evidence="7">The sequence shown here is derived from an EMBL/GenBank/DDBJ whole genome shotgun (WGS) entry which is preliminary data.</text>
</comment>
<dbReference type="Proteomes" id="UP001515480">
    <property type="component" value="Unassembled WGS sequence"/>
</dbReference>
<reference evidence="7 8" key="1">
    <citation type="journal article" date="2024" name="Science">
        <title>Giant polyketide synthase enzymes in the biosynthesis of giant marine polyether toxins.</title>
        <authorList>
            <person name="Fallon T.R."/>
            <person name="Shende V.V."/>
            <person name="Wierzbicki I.H."/>
            <person name="Pendleton A.L."/>
            <person name="Watervoot N.F."/>
            <person name="Auber R.P."/>
            <person name="Gonzalez D.J."/>
            <person name="Wisecaver J.H."/>
            <person name="Moore B.S."/>
        </authorList>
    </citation>
    <scope>NUCLEOTIDE SEQUENCE [LARGE SCALE GENOMIC DNA]</scope>
    <source>
        <strain evidence="7 8">12B1</strain>
    </source>
</reference>
<feature type="compositionally biased region" description="Low complexity" evidence="5">
    <location>
        <begin position="1053"/>
        <end position="1065"/>
    </location>
</feature>
<dbReference type="EMBL" id="JBGBPQ010000018">
    <property type="protein sequence ID" value="KAL1507247.1"/>
    <property type="molecule type" value="Genomic_DNA"/>
</dbReference>
<feature type="region of interest" description="Disordered" evidence="5">
    <location>
        <begin position="585"/>
        <end position="625"/>
    </location>
</feature>
<dbReference type="Gene3D" id="1.25.40.20">
    <property type="entry name" value="Ankyrin repeat-containing domain"/>
    <property type="match status" value="1"/>
</dbReference>
<evidence type="ECO:0000256" key="4">
    <source>
        <dbReference type="PROSITE-ProRule" id="PRU00023"/>
    </source>
</evidence>
<evidence type="ECO:0000256" key="2">
    <source>
        <dbReference type="ARBA" id="ARBA00022679"/>
    </source>
</evidence>
<dbReference type="InterPro" id="IPR036770">
    <property type="entry name" value="Ankyrin_rpt-contain_sf"/>
</dbReference>
<evidence type="ECO:0000313" key="7">
    <source>
        <dbReference type="EMBL" id="KAL1507247.1"/>
    </source>
</evidence>
<gene>
    <name evidence="7" type="ORF">AB1Y20_008096</name>
</gene>
<evidence type="ECO:0000313" key="8">
    <source>
        <dbReference type="Proteomes" id="UP001515480"/>
    </source>
</evidence>
<feature type="compositionally biased region" description="Polar residues" evidence="5">
    <location>
        <begin position="42"/>
        <end position="56"/>
    </location>
</feature>
<dbReference type="SUPFAM" id="SSF48403">
    <property type="entry name" value="Ankyrin repeat"/>
    <property type="match status" value="1"/>
</dbReference>
<organism evidence="7 8">
    <name type="scientific">Prymnesium parvum</name>
    <name type="common">Toxic golden alga</name>
    <dbReference type="NCBI Taxonomy" id="97485"/>
    <lineage>
        <taxon>Eukaryota</taxon>
        <taxon>Haptista</taxon>
        <taxon>Haptophyta</taxon>
        <taxon>Prymnesiophyceae</taxon>
        <taxon>Prymnesiales</taxon>
        <taxon>Prymnesiaceae</taxon>
        <taxon>Prymnesium</taxon>
    </lineage>
</organism>
<dbReference type="GO" id="GO:0006796">
    <property type="term" value="P:phosphate-containing compound metabolic process"/>
    <property type="evidence" value="ECO:0007669"/>
    <property type="project" value="UniProtKB-ARBA"/>
</dbReference>
<dbReference type="GO" id="GO:0005524">
    <property type="term" value="F:ATP binding"/>
    <property type="evidence" value="ECO:0007669"/>
    <property type="project" value="InterPro"/>
</dbReference>
<keyword evidence="4" id="KW-0040">ANK repeat</keyword>
<feature type="compositionally biased region" description="Acidic residues" evidence="5">
    <location>
        <begin position="585"/>
        <end position="595"/>
    </location>
</feature>
<evidence type="ECO:0000256" key="3">
    <source>
        <dbReference type="ARBA" id="ARBA00022777"/>
    </source>
</evidence>
<protein>
    <recommendedName>
        <fullName evidence="6">Protein kinase domain-containing protein</fullName>
    </recommendedName>
</protein>
<accession>A0AB34ITE2</accession>
<sequence>MASCCCWGLLAKRLSSAELSDVSLIEGDAERSAHAPTGRPPSESSHPSRTGGTQLPHSLRSGALALQSMQRLKAAGAAQGRKASLRALELLTGERKAKLAAAERHLRSLRTVRPELIRASLRTLESETLGELVEALAQILLPVAATRIQVQFRGNLARRRAQTTMMERALHRTAHAAASVFGAKAEVKQRCIVFGSLNMDLKAETRGSWPRPGSAHLGTFSMSPGGKGANEAVALARLGVPTTLVGRVGKDEMGRALLEQLQSQQYRSLDCSHVRASADASTGVAVLFVTEEDGQKGSVVCQGANGGVGDDEVDVVLKLIPELPRAEEGNPAAKPSHWAALQPRSVRGSIITGDLANSFRSLTSLAPTQSDSTRASLLANGAAMSRGLLSSVTAGVSSVTSPAGSLLSSVTAPAGMLTDAADSLLSSVAGATSEAFSTIAPGMLWKRSSAANMGQELPPIIVLQLELPVQPMMQLVDEARLRGCLIVLKASPLPAELVESVEALLSEGVHWCFLNEWEAPTLLGWTDMTPLKAVAEAEQAAEAVLLRFPLLSCVVITCGVAHVLRERLVKEQAVAADLREGFESVAEESERDDAAESSRPASAVEPSARVSAGGVDPATPRGPKDRTLRRQEISSLPVLGHTANLTLPRTQRLFVDAIGAADAFVGGFLAAHHRGLTTDQKLLWAGAAADLSTMRAGGVNSMPHEDELLAYLKGGFSTSFAHDAMPTLSAEHTRGYMQNELHLAVISGAMSRVTHSVQELSLQRIAQMLDEPDAFALTPLQRAFDCYKLTKQSALFRTMTRLFACVHLCLCATGLMHPFRKGASKPALIKLVPSRECVLSEPSSPAQPLSLASQRSVSSLHSSGSDKAEAGGAEARPPSLGSCRHDMPHARLQEARCGSSCDLLGHRVDGSASSLRGSVLVRSVEAESGGVHPGIKHVGGWRVAGISEIIDNGEWLFGAVLPQKTHDAAARALLSLLITAAKPEVGAAEREAHLSIAMHMALPYLREDDGLPKPRHPSIATPLPALSEDGEGAESATPSVDAAETLAEGPGIAAAAASPRPSASSTEAVGTAEARGSSDELSGRVSLGAFRRALLTVRSEDGVTMLLAAAAAGSAALVRCLLAAGASAMDKNTQEENALHLAVKGTHREAVLALLECSDLPISGPNSVDAQGRSPLDICSPGFREEVEQMYSASKSAMLVPISRLPSVTGSMLLYGRYHPFSKLGAKLTLAEDVRTHRPVAIKTGNRDDVEKEASTMRLIGSDYAPEVYDVFEDNALGIHVLVMQAADAHSELNNVVSRQKKRAGLQLRHHAQRLLSCVRALHDLNLVHTDLKPKHFLRFDGEWKCIDFDSVISEGTDAIPNCTVRYAAPEVARSRLEGVPVRVTKAVDIWAMAMVLFHFFSGGPLWGDEEVDVEVVANTPEKAIARLEEDRALTDPQRRLIREMLLVDPAKRKQLDDVLAKGFFKEGEDTEQAKFIEVLALFSSPKQLRNGKGIPPLQLMREIVAMQQAIPRKLREIRPAARFPIDVEPVLRQLTPRIIQFSGHGDAVTRGAYAGALAFEMPNGMIQLPDPQSFVELLGKEICPRLELVFLNGCKTLHPLGEQIVEALPHLTVIGWDSVTADNAASAFAQGFYDSVGRNCARGGGGGSKGNLMESFVSAERAFAESGFVRGDPAVDKGAHGAYGILGHALIARVRGNSKARAESTARTDSVDASTWLKSGLAAAGTGSRKSFPLPLLPEKGESMMGESMKGESTKDEPIAADGRSTLQQA</sequence>
<evidence type="ECO:0000256" key="1">
    <source>
        <dbReference type="ARBA" id="ARBA00010688"/>
    </source>
</evidence>
<dbReference type="SUPFAM" id="SSF53613">
    <property type="entry name" value="Ribokinase-like"/>
    <property type="match status" value="2"/>
</dbReference>
<dbReference type="InterPro" id="IPR011009">
    <property type="entry name" value="Kinase-like_dom_sf"/>
</dbReference>
<dbReference type="SMART" id="SM00220">
    <property type="entry name" value="S_TKc"/>
    <property type="match status" value="1"/>
</dbReference>
<keyword evidence="3" id="KW-0418">Kinase</keyword>
<feature type="region of interest" description="Disordered" evidence="5">
    <location>
        <begin position="860"/>
        <end position="884"/>
    </location>
</feature>
<feature type="region of interest" description="Disordered" evidence="5">
    <location>
        <begin position="29"/>
        <end position="57"/>
    </location>
</feature>
<dbReference type="PRINTS" id="PR00990">
    <property type="entry name" value="RIBOKINASE"/>
</dbReference>
<dbReference type="Pfam" id="PF12796">
    <property type="entry name" value="Ank_2"/>
    <property type="match status" value="1"/>
</dbReference>
<dbReference type="InterPro" id="IPR029056">
    <property type="entry name" value="Ribokinase-like"/>
</dbReference>
<dbReference type="Gene3D" id="3.40.1190.20">
    <property type="match status" value="2"/>
</dbReference>
<feature type="compositionally biased region" description="Basic and acidic residues" evidence="5">
    <location>
        <begin position="1750"/>
        <end position="1759"/>
    </location>
</feature>
<dbReference type="PANTHER" id="PTHR10584:SF166">
    <property type="entry name" value="RIBOKINASE"/>
    <property type="match status" value="1"/>
</dbReference>
<dbReference type="Gene3D" id="1.10.510.10">
    <property type="entry name" value="Transferase(Phosphotransferase) domain 1"/>
    <property type="match status" value="1"/>
</dbReference>
<feature type="repeat" description="ANK" evidence="4">
    <location>
        <begin position="1101"/>
        <end position="1133"/>
    </location>
</feature>
<feature type="domain" description="Protein kinase" evidence="6">
    <location>
        <begin position="1173"/>
        <end position="1465"/>
    </location>
</feature>
<dbReference type="PROSITE" id="PS00583">
    <property type="entry name" value="PFKB_KINASES_1"/>
    <property type="match status" value="1"/>
</dbReference>
<dbReference type="PROSITE" id="PS50096">
    <property type="entry name" value="IQ"/>
    <property type="match status" value="1"/>
</dbReference>
<dbReference type="InterPro" id="IPR002139">
    <property type="entry name" value="Ribo/fructo_kinase"/>
</dbReference>
<name>A0AB34ITE2_PRYPA</name>
<proteinExistence type="inferred from homology"/>
<dbReference type="InterPro" id="IPR002110">
    <property type="entry name" value="Ankyrin_rpt"/>
</dbReference>
<dbReference type="Pfam" id="PF00294">
    <property type="entry name" value="PfkB"/>
    <property type="match status" value="1"/>
</dbReference>
<dbReference type="InterPro" id="IPR000719">
    <property type="entry name" value="Prot_kinase_dom"/>
</dbReference>
<dbReference type="GO" id="GO:0004672">
    <property type="term" value="F:protein kinase activity"/>
    <property type="evidence" value="ECO:0007669"/>
    <property type="project" value="InterPro"/>
</dbReference>
<dbReference type="PANTHER" id="PTHR10584">
    <property type="entry name" value="SUGAR KINASE"/>
    <property type="match status" value="1"/>
</dbReference>
<feature type="region of interest" description="Disordered" evidence="5">
    <location>
        <begin position="1053"/>
        <end position="1077"/>
    </location>
</feature>
<dbReference type="PROSITE" id="PS50088">
    <property type="entry name" value="ANK_REPEAT"/>
    <property type="match status" value="1"/>
</dbReference>
<dbReference type="InterPro" id="IPR011611">
    <property type="entry name" value="PfkB_dom"/>
</dbReference>
<dbReference type="PROSITE" id="PS50011">
    <property type="entry name" value="PROTEIN_KINASE_DOM"/>
    <property type="match status" value="1"/>
</dbReference>
<feature type="region of interest" description="Disordered" evidence="5">
    <location>
        <begin position="1726"/>
        <end position="1771"/>
    </location>
</feature>